<keyword evidence="5" id="KW-0433">Leucine-rich repeat</keyword>
<dbReference type="Pfam" id="PF00931">
    <property type="entry name" value="NB-ARC"/>
    <property type="match status" value="1"/>
</dbReference>
<evidence type="ECO:0000259" key="13">
    <source>
        <dbReference type="Pfam" id="PF23598"/>
    </source>
</evidence>
<dbReference type="Gene3D" id="3.80.10.10">
    <property type="entry name" value="Ribonuclease Inhibitor"/>
    <property type="match status" value="1"/>
</dbReference>
<dbReference type="Gene3D" id="1.10.8.430">
    <property type="entry name" value="Helical domain of apoptotic protease-activating factors"/>
    <property type="match status" value="1"/>
</dbReference>
<dbReference type="InterPro" id="IPR044974">
    <property type="entry name" value="Disease_R_plants"/>
</dbReference>
<dbReference type="AlphaFoldDB" id="A0AAD4P447"/>
<dbReference type="Proteomes" id="UP001190926">
    <property type="component" value="Unassembled WGS sequence"/>
</dbReference>
<dbReference type="GO" id="GO:0051607">
    <property type="term" value="P:defense response to virus"/>
    <property type="evidence" value="ECO:0007669"/>
    <property type="project" value="UniProtKB-ARBA"/>
</dbReference>
<reference evidence="14 15" key="1">
    <citation type="journal article" date="2021" name="Nat. Commun.">
        <title>Incipient diploidization of the medicinal plant Perilla within 10,000 years.</title>
        <authorList>
            <person name="Zhang Y."/>
            <person name="Shen Q."/>
            <person name="Leng L."/>
            <person name="Zhang D."/>
            <person name="Chen S."/>
            <person name="Shi Y."/>
            <person name="Ning Z."/>
            <person name="Chen S."/>
        </authorList>
    </citation>
    <scope>NUCLEOTIDE SEQUENCE [LARGE SCALE GENOMIC DNA]</scope>
    <source>
        <strain evidence="15">cv. PC099</strain>
    </source>
</reference>
<dbReference type="Pfam" id="PF23559">
    <property type="entry name" value="WHD_DRP"/>
    <property type="match status" value="1"/>
</dbReference>
<evidence type="ECO:0000256" key="3">
    <source>
        <dbReference type="ARBA" id="ARBA00008894"/>
    </source>
</evidence>
<evidence type="ECO:0000256" key="8">
    <source>
        <dbReference type="ARBA" id="ARBA00022741"/>
    </source>
</evidence>
<evidence type="ECO:0000256" key="1">
    <source>
        <dbReference type="ARBA" id="ARBA00002074"/>
    </source>
</evidence>
<name>A0AAD4P447_PERFH</name>
<evidence type="ECO:0000313" key="14">
    <source>
        <dbReference type="EMBL" id="KAH6825235.1"/>
    </source>
</evidence>
<evidence type="ECO:0000256" key="10">
    <source>
        <dbReference type="ARBA" id="ARBA00022840"/>
    </source>
</evidence>
<dbReference type="GO" id="GO:0009626">
    <property type="term" value="P:plant-type hypersensitive response"/>
    <property type="evidence" value="ECO:0007669"/>
    <property type="project" value="UniProtKB-KW"/>
</dbReference>
<keyword evidence="9" id="KW-0611">Plant defense</keyword>
<evidence type="ECO:0000259" key="11">
    <source>
        <dbReference type="Pfam" id="PF00931"/>
    </source>
</evidence>
<evidence type="ECO:0000256" key="9">
    <source>
        <dbReference type="ARBA" id="ARBA00022821"/>
    </source>
</evidence>
<dbReference type="GO" id="GO:0005737">
    <property type="term" value="C:cytoplasm"/>
    <property type="evidence" value="ECO:0007669"/>
    <property type="project" value="UniProtKB-SubCell"/>
</dbReference>
<dbReference type="InterPro" id="IPR036388">
    <property type="entry name" value="WH-like_DNA-bd_sf"/>
</dbReference>
<dbReference type="InterPro" id="IPR058922">
    <property type="entry name" value="WHD_DRP"/>
</dbReference>
<evidence type="ECO:0000313" key="15">
    <source>
        <dbReference type="Proteomes" id="UP001190926"/>
    </source>
</evidence>
<dbReference type="GO" id="GO:0005524">
    <property type="term" value="F:ATP binding"/>
    <property type="evidence" value="ECO:0007669"/>
    <property type="project" value="UniProtKB-KW"/>
</dbReference>
<dbReference type="InterPro" id="IPR032675">
    <property type="entry name" value="LRR_dom_sf"/>
</dbReference>
<keyword evidence="4" id="KW-0963">Cytoplasm</keyword>
<dbReference type="PANTHER" id="PTHR23155:SF1152">
    <property type="entry name" value="AAA+ ATPASE DOMAIN-CONTAINING PROTEIN"/>
    <property type="match status" value="1"/>
</dbReference>
<dbReference type="Gene3D" id="3.40.50.300">
    <property type="entry name" value="P-loop containing nucleotide triphosphate hydrolases"/>
    <property type="match status" value="1"/>
</dbReference>
<gene>
    <name evidence="14" type="ORF">C2S53_018747</name>
</gene>
<dbReference type="InterPro" id="IPR055414">
    <property type="entry name" value="LRR_R13L4/SHOC2-like"/>
</dbReference>
<dbReference type="PANTHER" id="PTHR23155">
    <property type="entry name" value="DISEASE RESISTANCE PROTEIN RP"/>
    <property type="match status" value="1"/>
</dbReference>
<dbReference type="InterPro" id="IPR027417">
    <property type="entry name" value="P-loop_NTPase"/>
</dbReference>
<comment type="function">
    <text evidence="1">Confers resistance to late blight (Phytophthora infestans) races carrying the avirulence gene Avr1. Resistance proteins guard the plant against pathogens that contain an appropriate avirulence protein via an indirect interaction with this avirulence protein. That triggers a defense system including the hypersensitive response, which restricts the pathogen growth.</text>
</comment>
<comment type="caution">
    <text evidence="14">The sequence shown here is derived from an EMBL/GenBank/DDBJ whole genome shotgun (WGS) entry which is preliminary data.</text>
</comment>
<dbReference type="GO" id="GO:0043531">
    <property type="term" value="F:ADP binding"/>
    <property type="evidence" value="ECO:0007669"/>
    <property type="project" value="InterPro"/>
</dbReference>
<protein>
    <recommendedName>
        <fullName evidence="16">NB-ARC domain-containing protein</fullName>
    </recommendedName>
</protein>
<organism evidence="14 15">
    <name type="scientific">Perilla frutescens var. hirtella</name>
    <name type="common">Perilla citriodora</name>
    <name type="synonym">Perilla setoyensis</name>
    <dbReference type="NCBI Taxonomy" id="608512"/>
    <lineage>
        <taxon>Eukaryota</taxon>
        <taxon>Viridiplantae</taxon>
        <taxon>Streptophyta</taxon>
        <taxon>Embryophyta</taxon>
        <taxon>Tracheophyta</taxon>
        <taxon>Spermatophyta</taxon>
        <taxon>Magnoliopsida</taxon>
        <taxon>eudicotyledons</taxon>
        <taxon>Gunneridae</taxon>
        <taxon>Pentapetalae</taxon>
        <taxon>asterids</taxon>
        <taxon>lamiids</taxon>
        <taxon>Lamiales</taxon>
        <taxon>Lamiaceae</taxon>
        <taxon>Nepetoideae</taxon>
        <taxon>Elsholtzieae</taxon>
        <taxon>Perilla</taxon>
    </lineage>
</organism>
<dbReference type="SUPFAM" id="SSF52540">
    <property type="entry name" value="P-loop containing nucleoside triphosphate hydrolases"/>
    <property type="match status" value="1"/>
</dbReference>
<evidence type="ECO:0000256" key="2">
    <source>
        <dbReference type="ARBA" id="ARBA00004496"/>
    </source>
</evidence>
<comment type="subcellular location">
    <subcellularLocation>
        <location evidence="2">Cytoplasm</location>
    </subcellularLocation>
</comment>
<dbReference type="Pfam" id="PF23598">
    <property type="entry name" value="LRR_14"/>
    <property type="match status" value="1"/>
</dbReference>
<feature type="domain" description="Disease resistance R13L4/SHOC-2-like LRR" evidence="13">
    <location>
        <begin position="473"/>
        <end position="689"/>
    </location>
</feature>
<keyword evidence="7" id="KW-0677">Repeat</keyword>
<accession>A0AAD4P447</accession>
<keyword evidence="6" id="KW-0381">Hypersensitive response</keyword>
<evidence type="ECO:0000256" key="4">
    <source>
        <dbReference type="ARBA" id="ARBA00022490"/>
    </source>
</evidence>
<evidence type="ECO:0000259" key="12">
    <source>
        <dbReference type="Pfam" id="PF23559"/>
    </source>
</evidence>
<keyword evidence="10" id="KW-0067">ATP-binding</keyword>
<evidence type="ECO:0000256" key="6">
    <source>
        <dbReference type="ARBA" id="ARBA00022667"/>
    </source>
</evidence>
<dbReference type="Gene3D" id="1.10.10.10">
    <property type="entry name" value="Winged helix-like DNA-binding domain superfamily/Winged helix DNA-binding domain"/>
    <property type="match status" value="1"/>
</dbReference>
<evidence type="ECO:0000256" key="7">
    <source>
        <dbReference type="ARBA" id="ARBA00022737"/>
    </source>
</evidence>
<feature type="domain" description="NB-ARC" evidence="11">
    <location>
        <begin position="104"/>
        <end position="270"/>
    </location>
</feature>
<dbReference type="EMBL" id="SDAM02000177">
    <property type="protein sequence ID" value="KAH6825235.1"/>
    <property type="molecule type" value="Genomic_DNA"/>
</dbReference>
<dbReference type="FunFam" id="1.10.10.10:FF:000322">
    <property type="entry name" value="Probable disease resistance protein At1g63360"/>
    <property type="match status" value="1"/>
</dbReference>
<comment type="similarity">
    <text evidence="3">Belongs to the disease resistance NB-LRR family.</text>
</comment>
<keyword evidence="8" id="KW-0547">Nucleotide-binding</keyword>
<dbReference type="SUPFAM" id="SSF52058">
    <property type="entry name" value="L domain-like"/>
    <property type="match status" value="1"/>
</dbReference>
<proteinExistence type="inferred from homology"/>
<dbReference type="PRINTS" id="PR00364">
    <property type="entry name" value="DISEASERSIST"/>
</dbReference>
<feature type="domain" description="Disease resistance protein winged helix" evidence="12">
    <location>
        <begin position="336"/>
        <end position="403"/>
    </location>
</feature>
<dbReference type="InterPro" id="IPR002182">
    <property type="entry name" value="NB-ARC"/>
</dbReference>
<dbReference type="InterPro" id="IPR042197">
    <property type="entry name" value="Apaf_helical"/>
</dbReference>
<keyword evidence="15" id="KW-1185">Reference proteome</keyword>
<evidence type="ECO:0008006" key="16">
    <source>
        <dbReference type="Google" id="ProtNLM"/>
    </source>
</evidence>
<sequence>MAAAYAAVVSLLNSMDLVKNHPLLSTCFDMYQIESLRENLDVFQDFVEIHADSDITEEDLVRRIAVAAQMAEDIIEVEAADRIRGASSQKSPSFLPYLQKVLEEMDSIKEKLTGHDSHLQVIPIIGMGGIGKTTLARNVYEKSHIVRHFNVCVWVTVSQEFSARKIYLQALTCLGGSTSGMDKSDDQQLSHELYKILYDRRYLIVLDDVWSVEAWDKIKFFFPENNNRSRIVVTTRELKLVDYFGSSTLAIDFLDDKNSWDLFCEKTFGQQGCPSELKTIGRRIVEKCQGLPLAIVLLGGLLGKSPRTLEYWEKIEEDKSLVLDDSGHGEGNKPLEDYEIDVPKLIKFWVAEGPIKSKTGQSLEEVAESYIKSLVDRNLVLVRDVRHNKKLETCFVHDLVRDMCIRIGEKEDFYRVHRDIDGARHFIVDQKTARFYPQKSQEKPSLVHPLIFHGKIVSHVKSRLLRVLFHDMDDLDYTFRQVNLRFLSVGLPDSGSFMDTTYSLPSSISLLWSLQTIIVFGSPVVAPSEIWEMPQLRHIQMSSICLPDPPPPSDEGIFVLQNLQTLKTVQKFNFTEEVCKRIPNIKELHVDYDFDEQEEASPCYHLHNIGCLNKLESLRYSCYGWEYGGDSLQKLKLPSSLKELSLWDCHLAWSDMTMISWLPHLEILELQMNAVVGPEWNISAEEEYLCLKHLYIHGCDDLIYWNITDSSNFPVLETLSLVSLSKLEEIPSGIGEIPTLEEMHMHDCSESATISAVEILEEQDSLGNLILQLQLSFNYQTEAKMWKEKIQELGFTCQNVLINGEYYHSS</sequence>
<dbReference type="FunFam" id="3.40.50.300:FF:001091">
    <property type="entry name" value="Probable disease resistance protein At1g61300"/>
    <property type="match status" value="1"/>
</dbReference>
<evidence type="ECO:0000256" key="5">
    <source>
        <dbReference type="ARBA" id="ARBA00022614"/>
    </source>
</evidence>